<keyword evidence="1" id="KW-0966">Cell projection</keyword>
<keyword evidence="2" id="KW-1185">Reference proteome</keyword>
<dbReference type="KEGG" id="mtw:CQW49_19740"/>
<evidence type="ECO:0000313" key="2">
    <source>
        <dbReference type="Proteomes" id="UP000230709"/>
    </source>
</evidence>
<dbReference type="EMBL" id="CP023737">
    <property type="protein sequence ID" value="ATQ69866.1"/>
    <property type="molecule type" value="Genomic_DNA"/>
</dbReference>
<gene>
    <name evidence="1" type="ORF">CQW49_19740</name>
</gene>
<name>A0A2D2D4G9_METT3</name>
<sequence>MLRLLLIGIWTCCVTLASTYGAAYWKSHRGAPQPEAHVEKLEVRKVKPISVPIISEGQLKGYISAEFSYVVVAPEKSHGGGHGEAAAGDGALDADSYVMDEAFRRLYADSNLDFRHIEKFDLNAFTHEVTQRVNDRLGSGLVRETLVKSFAFVPKDDIPH</sequence>
<evidence type="ECO:0000313" key="1">
    <source>
        <dbReference type="EMBL" id="ATQ69866.1"/>
    </source>
</evidence>
<dbReference type="Proteomes" id="UP000230709">
    <property type="component" value="Chromosome"/>
</dbReference>
<dbReference type="STRING" id="595536.GCA_000178815_01245"/>
<keyword evidence="1" id="KW-0969">Cilium</keyword>
<protein>
    <submittedName>
        <fullName evidence="1">Flagellar basal body-associated protein FliL</fullName>
    </submittedName>
</protein>
<keyword evidence="1" id="KW-0282">Flagellum</keyword>
<reference evidence="2" key="1">
    <citation type="submission" date="2017-10" db="EMBL/GenBank/DDBJ databases">
        <title>Completed PacBio SMRT sequence of Methylosinus trichosporium OB3b reveals presence of a third large plasmid.</title>
        <authorList>
            <person name="Charles T.C."/>
            <person name="Lynch M.D.J."/>
            <person name="Heil J.R."/>
            <person name="Cheng J."/>
        </authorList>
    </citation>
    <scope>NUCLEOTIDE SEQUENCE [LARGE SCALE GENOMIC DNA]</scope>
    <source>
        <strain evidence="2">OB3b</strain>
    </source>
</reference>
<organism evidence="1 2">
    <name type="scientific">Methylosinus trichosporium (strain ATCC 35070 / NCIMB 11131 / UNIQEM 75 / OB3b)</name>
    <dbReference type="NCBI Taxonomy" id="595536"/>
    <lineage>
        <taxon>Bacteria</taxon>
        <taxon>Pseudomonadati</taxon>
        <taxon>Pseudomonadota</taxon>
        <taxon>Alphaproteobacteria</taxon>
        <taxon>Hyphomicrobiales</taxon>
        <taxon>Methylocystaceae</taxon>
        <taxon>Methylosinus</taxon>
    </lineage>
</organism>
<accession>A0A2D2D4G9</accession>
<proteinExistence type="predicted"/>
<dbReference type="RefSeq" id="WP_003609588.1">
    <property type="nucleotide sequence ID" value="NZ_ADVE02000001.1"/>
</dbReference>
<dbReference type="AlphaFoldDB" id="A0A2D2D4G9"/>